<dbReference type="EMBL" id="CP123967">
    <property type="protein sequence ID" value="WGT47111.1"/>
    <property type="molecule type" value="Genomic_DNA"/>
</dbReference>
<feature type="transmembrane region" description="Helical" evidence="1">
    <location>
        <begin position="89"/>
        <end position="111"/>
    </location>
</feature>
<gene>
    <name evidence="2" type="ORF">QH948_13505</name>
</gene>
<evidence type="ECO:0000313" key="3">
    <source>
        <dbReference type="Proteomes" id="UP001244136"/>
    </source>
</evidence>
<organism evidence="2 3">
    <name type="scientific">Tessaracoccus lacteus</name>
    <dbReference type="NCBI Taxonomy" id="3041766"/>
    <lineage>
        <taxon>Bacteria</taxon>
        <taxon>Bacillati</taxon>
        <taxon>Actinomycetota</taxon>
        <taxon>Actinomycetes</taxon>
        <taxon>Propionibacteriales</taxon>
        <taxon>Propionibacteriaceae</taxon>
        <taxon>Tessaracoccus</taxon>
    </lineage>
</organism>
<dbReference type="Proteomes" id="UP001244136">
    <property type="component" value="Chromosome"/>
</dbReference>
<sequence>MTQKRQKRRPFWSTRLGAACMGLLGLVLSAPGALAALTWLLVPAYDSSGLDFEVASPSPWLSVLAVALAVATVVVFGLTVFWSRRRWAGYALLGIGLSLVIGIVGLLFQGIL</sequence>
<keyword evidence="1" id="KW-1133">Transmembrane helix</keyword>
<evidence type="ECO:0000256" key="1">
    <source>
        <dbReference type="SAM" id="Phobius"/>
    </source>
</evidence>
<keyword evidence="1" id="KW-0812">Transmembrane</keyword>
<name>A0ABY8PXK7_9ACTN</name>
<keyword evidence="3" id="KW-1185">Reference proteome</keyword>
<feature type="transmembrane region" description="Helical" evidence="1">
    <location>
        <begin position="59"/>
        <end position="82"/>
    </location>
</feature>
<keyword evidence="1" id="KW-0472">Membrane</keyword>
<reference evidence="2 3" key="1">
    <citation type="journal article" date="2008" name="Int. J. Syst. Evol. Microbiol.">
        <title>Tessaracoccus flavescens sp. nov., isolated from marine sediment.</title>
        <authorList>
            <person name="Lee D.W."/>
            <person name="Lee S.D."/>
        </authorList>
    </citation>
    <scope>NUCLEOTIDE SEQUENCE [LARGE SCALE GENOMIC DNA]</scope>
    <source>
        <strain evidence="2 3">T21</strain>
    </source>
</reference>
<protein>
    <recommendedName>
        <fullName evidence="4">Major facilitator superfamily (MFS) profile domain-containing protein</fullName>
    </recommendedName>
</protein>
<evidence type="ECO:0008006" key="4">
    <source>
        <dbReference type="Google" id="ProtNLM"/>
    </source>
</evidence>
<accession>A0ABY8PXK7</accession>
<evidence type="ECO:0000313" key="2">
    <source>
        <dbReference type="EMBL" id="WGT47111.1"/>
    </source>
</evidence>
<dbReference type="RefSeq" id="WP_281144848.1">
    <property type="nucleotide sequence ID" value="NZ_CP123967.1"/>
</dbReference>
<proteinExistence type="predicted"/>